<evidence type="ECO:0000313" key="2">
    <source>
        <dbReference type="Proteomes" id="UP000050741"/>
    </source>
</evidence>
<reference evidence="2" key="1">
    <citation type="submission" date="2013-12" db="EMBL/GenBank/DDBJ databases">
        <authorList>
            <person name="Aslett M."/>
        </authorList>
    </citation>
    <scope>NUCLEOTIDE SEQUENCE [LARGE SCALE GENOMIC DNA]</scope>
    <source>
        <strain evidence="2">Lindley</strain>
    </source>
</reference>
<dbReference type="WBParaSite" id="GPLIN_000724300">
    <property type="protein sequence ID" value="GPLIN_000724300"/>
    <property type="gene ID" value="GPLIN_000724300"/>
</dbReference>
<reference evidence="2" key="2">
    <citation type="submission" date="2014-05" db="EMBL/GenBank/DDBJ databases">
        <title>The genome and life-stage specific transcriptomes of Globodera pallida elucidate key aspects of plant parasitism by a cyst nematode.</title>
        <authorList>
            <person name="Cotton J.A."/>
            <person name="Lilley C.J."/>
            <person name="Jones L.M."/>
            <person name="Kikuchi T."/>
            <person name="Reid A.J."/>
            <person name="Thorpe P."/>
            <person name="Tsai I.J."/>
            <person name="Beasley H."/>
            <person name="Blok V."/>
            <person name="Cock P.J.A."/>
            <person name="Van den Akker S.E."/>
            <person name="Holroyd N."/>
            <person name="Hunt M."/>
            <person name="Mantelin S."/>
            <person name="Naghra H."/>
            <person name="Pain A."/>
            <person name="Palomares-Rius J.E."/>
            <person name="Zarowiecki M."/>
            <person name="Berriman M."/>
            <person name="Jones J.T."/>
            <person name="Urwin P.E."/>
        </authorList>
    </citation>
    <scope>NUCLEOTIDE SEQUENCE [LARGE SCALE GENOMIC DNA]</scope>
    <source>
        <strain evidence="2">Lindley</strain>
    </source>
</reference>
<keyword evidence="1" id="KW-0175">Coiled coil</keyword>
<accession>A0A183C2Z9</accession>
<protein>
    <submittedName>
        <fullName evidence="3">IF rod domain-containing protein</fullName>
    </submittedName>
</protein>
<dbReference type="AlphaFoldDB" id="A0A183C2Z9"/>
<reference evidence="3" key="3">
    <citation type="submission" date="2016-06" db="UniProtKB">
        <authorList>
            <consortium name="WormBaseParasite"/>
        </authorList>
    </citation>
    <scope>IDENTIFICATION</scope>
</reference>
<organism evidence="2 3">
    <name type="scientific">Globodera pallida</name>
    <name type="common">Potato cyst nematode worm</name>
    <name type="synonym">Heterodera pallida</name>
    <dbReference type="NCBI Taxonomy" id="36090"/>
    <lineage>
        <taxon>Eukaryota</taxon>
        <taxon>Metazoa</taxon>
        <taxon>Ecdysozoa</taxon>
        <taxon>Nematoda</taxon>
        <taxon>Chromadorea</taxon>
        <taxon>Rhabditida</taxon>
        <taxon>Tylenchina</taxon>
        <taxon>Tylenchomorpha</taxon>
        <taxon>Tylenchoidea</taxon>
        <taxon>Heteroderidae</taxon>
        <taxon>Heteroderinae</taxon>
        <taxon>Globodera</taxon>
    </lineage>
</organism>
<keyword evidence="2" id="KW-1185">Reference proteome</keyword>
<dbReference type="Proteomes" id="UP000050741">
    <property type="component" value="Unassembled WGS sequence"/>
</dbReference>
<name>A0A183C2Z9_GLOPA</name>
<evidence type="ECO:0000256" key="1">
    <source>
        <dbReference type="SAM" id="Coils"/>
    </source>
</evidence>
<sequence>MHLWEKIKQIELELKEYQELVHSLQSKIVGVDSDAAFNERVGIFEAAQCAESKRVEQVELQLTETNRTLEEEKQLKAELLAKIDELERKQKADQAKIDEVKTFEFF</sequence>
<proteinExistence type="predicted"/>
<evidence type="ECO:0000313" key="3">
    <source>
        <dbReference type="WBParaSite" id="GPLIN_000724300"/>
    </source>
</evidence>
<feature type="coiled-coil region" evidence="1">
    <location>
        <begin position="55"/>
        <end position="96"/>
    </location>
</feature>